<keyword evidence="2" id="KW-1185">Reference proteome</keyword>
<sequence>MSAFWTPASQALAPYLHNREQADKCLQIIAASLQPGMSEQDCELLIRDWLRAHQLFDPARPPRVRFAGQPLRRRFGLNRPGKRRYRIGMSYILRCDAVQNGYVAKASLSGPASVLAPLHAQLCDIREQLPRTLQQGETPQQLASQFPGLRQHYRLVPLTGTLPEGNRIDEAPLIPGLWQWQLTLSDGQHSVASSEFLLMDDQGPRWLTATPAHLLDNSHNDNQEEAA</sequence>
<dbReference type="RefSeq" id="WP_035245596.1">
    <property type="nucleotide sequence ID" value="NZ_ARXU01000003.1"/>
</dbReference>
<dbReference type="InterPro" id="IPR036005">
    <property type="entry name" value="Creatinase/aminopeptidase-like"/>
</dbReference>
<protein>
    <submittedName>
        <fullName evidence="1">Uncharacterized protein</fullName>
    </submittedName>
</protein>
<dbReference type="Proteomes" id="UP000029443">
    <property type="component" value="Unassembled WGS sequence"/>
</dbReference>
<gene>
    <name evidence="1" type="ORF">T9A_00925</name>
</gene>
<dbReference type="SUPFAM" id="SSF55920">
    <property type="entry name" value="Creatinase/aminopeptidase"/>
    <property type="match status" value="1"/>
</dbReference>
<name>A0ABR4WDX0_9GAMM</name>
<evidence type="ECO:0000313" key="1">
    <source>
        <dbReference type="EMBL" id="KGD61716.1"/>
    </source>
</evidence>
<dbReference type="EMBL" id="ARXU01000003">
    <property type="protein sequence ID" value="KGD61716.1"/>
    <property type="molecule type" value="Genomic_DNA"/>
</dbReference>
<proteinExistence type="predicted"/>
<comment type="caution">
    <text evidence="1">The sequence shown here is derived from an EMBL/GenBank/DDBJ whole genome shotgun (WGS) entry which is preliminary data.</text>
</comment>
<accession>A0ABR4WDX0</accession>
<reference evidence="1 2" key="1">
    <citation type="submission" date="2012-09" db="EMBL/GenBank/DDBJ databases">
        <title>Genome Sequence of alkane-degrading Bacterium Alcanivorax jadensis T9.</title>
        <authorList>
            <person name="Lai Q."/>
            <person name="Shao Z."/>
        </authorList>
    </citation>
    <scope>NUCLEOTIDE SEQUENCE [LARGE SCALE GENOMIC DNA]</scope>
    <source>
        <strain evidence="1 2">T9</strain>
    </source>
</reference>
<evidence type="ECO:0000313" key="2">
    <source>
        <dbReference type="Proteomes" id="UP000029443"/>
    </source>
</evidence>
<organism evidence="1 2">
    <name type="scientific">Alcanivorax jadensis T9</name>
    <dbReference type="NCBI Taxonomy" id="1177181"/>
    <lineage>
        <taxon>Bacteria</taxon>
        <taxon>Pseudomonadati</taxon>
        <taxon>Pseudomonadota</taxon>
        <taxon>Gammaproteobacteria</taxon>
        <taxon>Oceanospirillales</taxon>
        <taxon>Alcanivoracaceae</taxon>
        <taxon>Alcanivorax</taxon>
    </lineage>
</organism>